<protein>
    <submittedName>
        <fullName evidence="5">Putative inactive carboxylesterase</fullName>
    </submittedName>
</protein>
<organism evidence="5 6">
    <name type="scientific">Zea mays</name>
    <name type="common">Maize</name>
    <dbReference type="NCBI Taxonomy" id="4577"/>
    <lineage>
        <taxon>Eukaryota</taxon>
        <taxon>Viridiplantae</taxon>
        <taxon>Streptophyta</taxon>
        <taxon>Embryophyta</taxon>
        <taxon>Tracheophyta</taxon>
        <taxon>Spermatophyta</taxon>
        <taxon>Magnoliopsida</taxon>
        <taxon>Liliopsida</taxon>
        <taxon>Poales</taxon>
        <taxon>Poaceae</taxon>
        <taxon>PACMAD clade</taxon>
        <taxon>Panicoideae</taxon>
        <taxon>Andropogonodae</taxon>
        <taxon>Andropogoneae</taxon>
        <taxon>Tripsacinae</taxon>
        <taxon>Zea</taxon>
    </lineage>
</organism>
<dbReference type="GO" id="GO:0016787">
    <property type="term" value="F:hydrolase activity"/>
    <property type="evidence" value="ECO:0007669"/>
    <property type="project" value="InterPro"/>
</dbReference>
<reference evidence="5 6" key="1">
    <citation type="journal article" date="2018" name="Nat. Genet.">
        <title>Extensive intraspecific gene order and gene structural variations between Mo17 and other maize genomes.</title>
        <authorList>
            <person name="Sun S."/>
            <person name="Zhou Y."/>
            <person name="Chen J."/>
            <person name="Shi J."/>
            <person name="Zhao H."/>
            <person name="Zhao H."/>
            <person name="Song W."/>
            <person name="Zhang M."/>
            <person name="Cui Y."/>
            <person name="Dong X."/>
            <person name="Liu H."/>
            <person name="Ma X."/>
            <person name="Jiao Y."/>
            <person name="Wang B."/>
            <person name="Wei X."/>
            <person name="Stein J.C."/>
            <person name="Glaubitz J.C."/>
            <person name="Lu F."/>
            <person name="Yu G."/>
            <person name="Liang C."/>
            <person name="Fengler K."/>
            <person name="Li B."/>
            <person name="Rafalski A."/>
            <person name="Schnable P.S."/>
            <person name="Ware D.H."/>
            <person name="Buckler E.S."/>
            <person name="Lai J."/>
        </authorList>
    </citation>
    <scope>NUCLEOTIDE SEQUENCE [LARGE SCALE GENOMIC DNA]</scope>
    <source>
        <strain evidence="6">cv. Missouri 17</strain>
        <tissue evidence="5">Seedling</tissue>
    </source>
</reference>
<evidence type="ECO:0000259" key="4">
    <source>
        <dbReference type="Pfam" id="PF02230"/>
    </source>
</evidence>
<evidence type="ECO:0000256" key="1">
    <source>
        <dbReference type="ARBA" id="ARBA00006499"/>
    </source>
</evidence>
<dbReference type="PANTHER" id="PTHR10655:SF57">
    <property type="entry name" value="INACTIVE CARBOXYLESTERASE OS04G0669700-RELATED"/>
    <property type="match status" value="1"/>
</dbReference>
<evidence type="ECO:0000313" key="5">
    <source>
        <dbReference type="EMBL" id="PWZ46193.1"/>
    </source>
</evidence>
<dbReference type="InterPro" id="IPR003140">
    <property type="entry name" value="PLipase/COase/thioEstase"/>
</dbReference>
<dbReference type="EMBL" id="NCVQ01000002">
    <property type="protein sequence ID" value="PWZ46193.1"/>
    <property type="molecule type" value="Genomic_DNA"/>
</dbReference>
<dbReference type="Proteomes" id="UP000251960">
    <property type="component" value="Chromosome 10"/>
</dbReference>
<accession>A0A3L6GCB0</accession>
<dbReference type="InterPro" id="IPR029058">
    <property type="entry name" value="AB_hydrolase_fold"/>
</dbReference>
<dbReference type="AlphaFoldDB" id="A0A3L6GCB0"/>
<evidence type="ECO:0000313" key="6">
    <source>
        <dbReference type="Proteomes" id="UP000251960"/>
    </source>
</evidence>
<comment type="caution">
    <text evidence="5">The sequence shown here is derived from an EMBL/GenBank/DDBJ whole genome shotgun (WGS) entry which is preliminary data.</text>
</comment>
<dbReference type="SUPFAM" id="SSF53474">
    <property type="entry name" value="alpha/beta-Hydrolases"/>
    <property type="match status" value="1"/>
</dbReference>
<dbReference type="InterPro" id="IPR050565">
    <property type="entry name" value="LYPA1-2/EST-like"/>
</dbReference>
<feature type="chain" id="PRO_5018186838" evidence="3">
    <location>
        <begin position="17"/>
        <end position="350"/>
    </location>
</feature>
<feature type="region of interest" description="Disordered" evidence="2">
    <location>
        <begin position="306"/>
        <end position="339"/>
    </location>
</feature>
<evidence type="ECO:0000256" key="2">
    <source>
        <dbReference type="SAM" id="MobiDB-lite"/>
    </source>
</evidence>
<dbReference type="ExpressionAtlas" id="A0A3L6GCB0">
    <property type="expression patterns" value="baseline and differential"/>
</dbReference>
<name>A0A3L6GCB0_MAIZE</name>
<proteinExistence type="inferred from homology"/>
<keyword evidence="3" id="KW-0732">Signal</keyword>
<dbReference type="PANTHER" id="PTHR10655">
    <property type="entry name" value="LYSOPHOSPHOLIPASE-RELATED"/>
    <property type="match status" value="1"/>
</dbReference>
<comment type="similarity">
    <text evidence="1">Belongs to the AB hydrolase superfamily. AB hydrolase 2 family.</text>
</comment>
<feature type="domain" description="Phospholipase/carboxylesterase/thioesterase" evidence="4">
    <location>
        <begin position="59"/>
        <end position="117"/>
    </location>
</feature>
<feature type="signal peptide" evidence="3">
    <location>
        <begin position="1"/>
        <end position="16"/>
    </location>
</feature>
<sequence length="350" mass="37432">MEKSIAIFCLLSIASLKVKVLRRGGVVVSVPELRPRRMEEERPPAAGSGAGTGRVRRGGFVVWLHGLGDCGRANEFIADHFSAAALSDARWAFPTAPTAPVTCNRGMRMPSWFDIHDAPITSVSQNRPVASLLPCAASSLLLPCVCVRACVKRSVRGEEDVLRAVQIVHTMIDREIASGTGPEDVFVFGLSQGGALSIASVLLYPKTLGGCAVFSGFLPFDSSSSSSFAARVTDEAKKVNASSVDPRGRRLADPGPGRLEGRDGVKFLRGLGMACEFKEYDRLGHTLAPYELEHCERWASETVLGVGEDEHGRRQGPGKKKKKGGRPGTGTGTGSKSKSLFCGVFNLFSR</sequence>
<gene>
    <name evidence="5" type="primary">Os04g0669700</name>
    <name evidence="5" type="ORF">Zm00014a_017333</name>
</gene>
<feature type="domain" description="Phospholipase/carboxylesterase/thioesterase" evidence="4">
    <location>
        <begin position="158"/>
        <end position="229"/>
    </location>
</feature>
<evidence type="ECO:0000256" key="3">
    <source>
        <dbReference type="SAM" id="SignalP"/>
    </source>
</evidence>
<dbReference type="Gene3D" id="3.40.50.1820">
    <property type="entry name" value="alpha/beta hydrolase"/>
    <property type="match status" value="1"/>
</dbReference>
<feature type="compositionally biased region" description="Basic residues" evidence="2">
    <location>
        <begin position="314"/>
        <end position="325"/>
    </location>
</feature>
<dbReference type="Pfam" id="PF02230">
    <property type="entry name" value="Abhydrolase_2"/>
    <property type="match status" value="2"/>
</dbReference>